<reference evidence="7" key="2">
    <citation type="journal article" date="2020" name="Nat. Commun.">
        <title>Large-scale genome sequencing of mycorrhizal fungi provides insights into the early evolution of symbiotic traits.</title>
        <authorList>
            <person name="Miyauchi S."/>
            <person name="Kiss E."/>
            <person name="Kuo A."/>
            <person name="Drula E."/>
            <person name="Kohler A."/>
            <person name="Sanchez-Garcia M."/>
            <person name="Morin E."/>
            <person name="Andreopoulos B."/>
            <person name="Barry K.W."/>
            <person name="Bonito G."/>
            <person name="Buee M."/>
            <person name="Carver A."/>
            <person name="Chen C."/>
            <person name="Cichocki N."/>
            <person name="Clum A."/>
            <person name="Culley D."/>
            <person name="Crous P.W."/>
            <person name="Fauchery L."/>
            <person name="Girlanda M."/>
            <person name="Hayes R.D."/>
            <person name="Keri Z."/>
            <person name="LaButti K."/>
            <person name="Lipzen A."/>
            <person name="Lombard V."/>
            <person name="Magnuson J."/>
            <person name="Maillard F."/>
            <person name="Murat C."/>
            <person name="Nolan M."/>
            <person name="Ohm R.A."/>
            <person name="Pangilinan J."/>
            <person name="Pereira M.F."/>
            <person name="Perotto S."/>
            <person name="Peter M."/>
            <person name="Pfister S."/>
            <person name="Riley R."/>
            <person name="Sitrit Y."/>
            <person name="Stielow J.B."/>
            <person name="Szollosi G."/>
            <person name="Zifcakova L."/>
            <person name="Stursova M."/>
            <person name="Spatafora J.W."/>
            <person name="Tedersoo L."/>
            <person name="Vaario L.M."/>
            <person name="Yamada A."/>
            <person name="Yan M."/>
            <person name="Wang P."/>
            <person name="Xu J."/>
            <person name="Bruns T."/>
            <person name="Baldrian P."/>
            <person name="Vilgalys R."/>
            <person name="Dunand C."/>
            <person name="Henrissat B."/>
            <person name="Grigoriev I.V."/>
            <person name="Hibbett D."/>
            <person name="Nagy L.G."/>
            <person name="Martin F.M."/>
        </authorList>
    </citation>
    <scope>NUCLEOTIDE SEQUENCE</scope>
    <source>
        <strain evidence="7">BED1</strain>
    </source>
</reference>
<evidence type="ECO:0000256" key="2">
    <source>
        <dbReference type="ARBA" id="ARBA00022763"/>
    </source>
</evidence>
<dbReference type="InterPro" id="IPR047250">
    <property type="entry name" value="BRCT_p53bp1-like_rpt2"/>
</dbReference>
<protein>
    <recommendedName>
        <fullName evidence="6">DNA repair protein Crb2 Tudor domain-containing protein</fullName>
    </recommendedName>
</protein>
<dbReference type="Pfam" id="PF18115">
    <property type="entry name" value="Tudor_3"/>
    <property type="match status" value="1"/>
</dbReference>
<dbReference type="SUPFAM" id="SSF52113">
    <property type="entry name" value="BRCT domain"/>
    <property type="match status" value="1"/>
</dbReference>
<evidence type="ECO:0000256" key="1">
    <source>
        <dbReference type="ARBA" id="ARBA00004123"/>
    </source>
</evidence>
<dbReference type="GO" id="GO:0042393">
    <property type="term" value="F:histone binding"/>
    <property type="evidence" value="ECO:0007669"/>
    <property type="project" value="TreeGrafter"/>
</dbReference>
<dbReference type="PANTHER" id="PTHR15321:SF3">
    <property type="entry name" value="TP53-BINDING PROTEIN 1"/>
    <property type="match status" value="1"/>
</dbReference>
<keyword evidence="4" id="KW-0175">Coiled coil</keyword>
<dbReference type="InterPro" id="IPR036420">
    <property type="entry name" value="BRCT_dom_sf"/>
</dbReference>
<dbReference type="GO" id="GO:0000077">
    <property type="term" value="P:DNA damage checkpoint signaling"/>
    <property type="evidence" value="ECO:0007669"/>
    <property type="project" value="TreeGrafter"/>
</dbReference>
<feature type="compositionally biased region" description="Polar residues" evidence="5">
    <location>
        <begin position="430"/>
        <end position="441"/>
    </location>
</feature>
<dbReference type="Gene3D" id="2.30.30.140">
    <property type="match status" value="1"/>
</dbReference>
<feature type="compositionally biased region" description="Polar residues" evidence="5">
    <location>
        <begin position="390"/>
        <end position="406"/>
    </location>
</feature>
<feature type="compositionally biased region" description="Low complexity" evidence="5">
    <location>
        <begin position="267"/>
        <end position="278"/>
    </location>
</feature>
<accession>A0AAD4C4W8</accession>
<organism evidence="7 8">
    <name type="scientific">Boletus edulis BED1</name>
    <dbReference type="NCBI Taxonomy" id="1328754"/>
    <lineage>
        <taxon>Eukaryota</taxon>
        <taxon>Fungi</taxon>
        <taxon>Dikarya</taxon>
        <taxon>Basidiomycota</taxon>
        <taxon>Agaricomycotina</taxon>
        <taxon>Agaricomycetes</taxon>
        <taxon>Agaricomycetidae</taxon>
        <taxon>Boletales</taxon>
        <taxon>Boletineae</taxon>
        <taxon>Boletaceae</taxon>
        <taxon>Boletoideae</taxon>
        <taxon>Boletus</taxon>
    </lineage>
</organism>
<comment type="caution">
    <text evidence="7">The sequence shown here is derived from an EMBL/GenBank/DDBJ whole genome shotgun (WGS) entry which is preliminary data.</text>
</comment>
<evidence type="ECO:0000256" key="5">
    <source>
        <dbReference type="SAM" id="MobiDB-lite"/>
    </source>
</evidence>
<keyword evidence="3" id="KW-0539">Nucleus</keyword>
<dbReference type="GO" id="GO:0045944">
    <property type="term" value="P:positive regulation of transcription by RNA polymerase II"/>
    <property type="evidence" value="ECO:0007669"/>
    <property type="project" value="TreeGrafter"/>
</dbReference>
<dbReference type="CDD" id="cd17745">
    <property type="entry name" value="BRCT_p53bp1_rpt1"/>
    <property type="match status" value="1"/>
</dbReference>
<proteinExistence type="predicted"/>
<dbReference type="Proteomes" id="UP001194468">
    <property type="component" value="Unassembled WGS sequence"/>
</dbReference>
<dbReference type="InterPro" id="IPR041297">
    <property type="entry name" value="Crb2_Tudor"/>
</dbReference>
<sequence>MPVGNRQYRRSPSFPSQDSFGGPISQDPAELYLASAKQFDVPLSDLGETPTQEVVHPPTDPAMTLPDASEHKEFLEAAMRKYEAERADMATSIRRPNILVAATPSNSDEYSGTSQHKDDDFSFYNRGLEFDGQEKFEFGGSSSFDKMLDRDLADAPDPTPEPAQVDHNVDTESSVRSDILATPPQTSKQRSPSFDWIAPTPSLGVASSNPRSLLRAGHPGNQYRVAKMRNLAGVVEPPSGVTMGVETQPSGVEETQPCHIDESTCSHAPAPAQPAPHQTKLAGSRPVTHRLRKESKEDEPEDALDIVPDSEPLRAESSTRTPSHHHVVQRGSPKPFRPCSPMSEHGSGDLVPDSLEVEESEADVPLAIEVASRNTKKSRTAPVLPEKVPSTLNKQHQKPVSSSTKGKNSKAKSLKTEVMEVPTSLPEQDLPSSSGQPTVVSTDLLPYGKKGKRPQNLEPSHAVHASTTYPYLPATKPVAGKKRSHKSDTESSEGSSHSTEDESAIHPKAQKEEEEETESADDHGSPPPPPPRPDTSRKKRRRTEDPNPIRGVSKASTSTRNKRSETPAVVTRSVKRLRSGVSSTRGLTAEPPTRIFALWKQDGHYYSGIVYSRGLKNKYLIKFDDGTEDEVELKNMRRRELLVGDRVITMLDGVKCVVGNVSHADSQGWFILEIDDGEVVSTRQAGFPDVRIANRTIQSQWKQRTIVSEDIVTVVRPKPPTDATPSKESVISTTSGKAQREFLKTGFVVTINPKNGEPVQMKDVAMRAIKQHGGFVIEDWSSVFTMEGKHSQSNKRWIAMPQDFRWKSDINLDRVFLLSDDAHQKPKFLLALALGIPCISFEWLTKEGEISSDWQQFLLPAGYSDSLGARVSQIVDLDWGNCTEHLTDIMTSRVPFKLFSQKTVLCVGADLVPLTPNRARKNVSEEASRYVPWIILCMGAAKVEAVTDTKQVPLGHIQTFDYIIVKERNILGSVKLGNAVVGDVNWVKDCLVTSRLSAPELD</sequence>
<evidence type="ECO:0000256" key="3">
    <source>
        <dbReference type="ARBA" id="ARBA00023242"/>
    </source>
</evidence>
<feature type="domain" description="DNA repair protein Crb2 Tudor" evidence="6">
    <location>
        <begin position="592"/>
        <end position="638"/>
    </location>
</feature>
<feature type="compositionally biased region" description="Polar residues" evidence="5">
    <location>
        <begin position="183"/>
        <end position="192"/>
    </location>
</feature>
<reference evidence="7" key="1">
    <citation type="submission" date="2019-10" db="EMBL/GenBank/DDBJ databases">
        <authorList>
            <consortium name="DOE Joint Genome Institute"/>
            <person name="Kuo A."/>
            <person name="Miyauchi S."/>
            <person name="Kiss E."/>
            <person name="Drula E."/>
            <person name="Kohler A."/>
            <person name="Sanchez-Garcia M."/>
            <person name="Andreopoulos B."/>
            <person name="Barry K.W."/>
            <person name="Bonito G."/>
            <person name="Buee M."/>
            <person name="Carver A."/>
            <person name="Chen C."/>
            <person name="Cichocki N."/>
            <person name="Clum A."/>
            <person name="Culley D."/>
            <person name="Crous P.W."/>
            <person name="Fauchery L."/>
            <person name="Girlanda M."/>
            <person name="Hayes R."/>
            <person name="Keri Z."/>
            <person name="LaButti K."/>
            <person name="Lipzen A."/>
            <person name="Lombard V."/>
            <person name="Magnuson J."/>
            <person name="Maillard F."/>
            <person name="Morin E."/>
            <person name="Murat C."/>
            <person name="Nolan M."/>
            <person name="Ohm R."/>
            <person name="Pangilinan J."/>
            <person name="Pereira M."/>
            <person name="Perotto S."/>
            <person name="Peter M."/>
            <person name="Riley R."/>
            <person name="Sitrit Y."/>
            <person name="Stielow B."/>
            <person name="Szollosi G."/>
            <person name="Zifcakova L."/>
            <person name="Stursova M."/>
            <person name="Spatafora J.W."/>
            <person name="Tedersoo L."/>
            <person name="Vaario L.-M."/>
            <person name="Yamada A."/>
            <person name="Yan M."/>
            <person name="Wang P."/>
            <person name="Xu J."/>
            <person name="Bruns T."/>
            <person name="Baldrian P."/>
            <person name="Vilgalys R."/>
            <person name="Henrissat B."/>
            <person name="Grigoriev I.V."/>
            <person name="Hibbett D."/>
            <person name="Nagy L.G."/>
            <person name="Martin F.M."/>
        </authorList>
    </citation>
    <scope>NUCLEOTIDE SEQUENCE</scope>
    <source>
        <strain evidence="7">BED1</strain>
    </source>
</reference>
<gene>
    <name evidence="7" type="ORF">L210DRAFT_3527103</name>
</gene>
<dbReference type="SUPFAM" id="SSF63748">
    <property type="entry name" value="Tudor/PWWP/MBT"/>
    <property type="match status" value="1"/>
</dbReference>
<dbReference type="GO" id="GO:0005634">
    <property type="term" value="C:nucleus"/>
    <property type="evidence" value="ECO:0007669"/>
    <property type="project" value="UniProtKB-SubCell"/>
</dbReference>
<dbReference type="InterPro" id="IPR047249">
    <property type="entry name" value="BRCT_p53bp1-like_rpt1"/>
</dbReference>
<dbReference type="CDD" id="cd17724">
    <property type="entry name" value="BRCT_p53bp1_rpt2"/>
    <property type="match status" value="1"/>
</dbReference>
<evidence type="ECO:0000256" key="4">
    <source>
        <dbReference type="SAM" id="Coils"/>
    </source>
</evidence>
<feature type="region of interest" description="Disordered" evidence="5">
    <location>
        <begin position="43"/>
        <end position="63"/>
    </location>
</feature>
<feature type="region of interest" description="Disordered" evidence="5">
    <location>
        <begin position="134"/>
        <end position="196"/>
    </location>
</feature>
<evidence type="ECO:0000313" key="8">
    <source>
        <dbReference type="Proteomes" id="UP001194468"/>
    </source>
</evidence>
<feature type="region of interest" description="Disordered" evidence="5">
    <location>
        <begin position="235"/>
        <end position="587"/>
    </location>
</feature>
<dbReference type="EMBL" id="WHUW01000004">
    <property type="protein sequence ID" value="KAF8447752.1"/>
    <property type="molecule type" value="Genomic_DNA"/>
</dbReference>
<feature type="compositionally biased region" description="Basic and acidic residues" evidence="5">
    <location>
        <begin position="498"/>
        <end position="511"/>
    </location>
</feature>
<feature type="coiled-coil region" evidence="4">
    <location>
        <begin position="65"/>
        <end position="92"/>
    </location>
</feature>
<dbReference type="AlphaFoldDB" id="A0AAD4C4W8"/>
<evidence type="ECO:0000313" key="7">
    <source>
        <dbReference type="EMBL" id="KAF8447752.1"/>
    </source>
</evidence>
<keyword evidence="2" id="KW-0227">DNA damage</keyword>
<dbReference type="InterPro" id="IPR047252">
    <property type="entry name" value="TP53BP1-like"/>
</dbReference>
<name>A0AAD4C4W8_BOLED</name>
<comment type="subcellular location">
    <subcellularLocation>
        <location evidence="1">Nucleus</location>
    </subcellularLocation>
</comment>
<evidence type="ECO:0000259" key="6">
    <source>
        <dbReference type="Pfam" id="PF18115"/>
    </source>
</evidence>
<dbReference type="PANTHER" id="PTHR15321">
    <property type="entry name" value="TUMOR SUPPRESSOR P53-BINDING PROTEIN 1"/>
    <property type="match status" value="1"/>
</dbReference>
<dbReference type="Gene3D" id="3.40.50.10190">
    <property type="entry name" value="BRCT domain"/>
    <property type="match status" value="1"/>
</dbReference>
<keyword evidence="8" id="KW-1185">Reference proteome</keyword>
<feature type="region of interest" description="Disordered" evidence="5">
    <location>
        <begin position="1"/>
        <end position="27"/>
    </location>
</feature>